<comment type="caution">
    <text evidence="1">The sequence shown here is derived from an EMBL/GenBank/DDBJ whole genome shotgun (WGS) entry which is preliminary data.</text>
</comment>
<reference evidence="2" key="1">
    <citation type="journal article" date="2018" name="BMC Genomics">
        <title>Genomic insights into host adaptation between the wheat stripe rust pathogen (Puccinia striiformis f. sp. tritici) and the barley stripe rust pathogen (Puccinia striiformis f. sp. hordei).</title>
        <authorList>
            <person name="Xia C."/>
            <person name="Wang M."/>
            <person name="Yin C."/>
            <person name="Cornejo O.E."/>
            <person name="Hulbert S.H."/>
            <person name="Chen X."/>
        </authorList>
    </citation>
    <scope>NUCLEOTIDE SEQUENCE [LARGE SCALE GENOMIC DNA]</scope>
    <source>
        <strain evidence="2">93-210</strain>
    </source>
</reference>
<evidence type="ECO:0000313" key="1">
    <source>
        <dbReference type="EMBL" id="KAI7938666.1"/>
    </source>
</evidence>
<dbReference type="EMBL" id="CM045879">
    <property type="protein sequence ID" value="KAI7938666.1"/>
    <property type="molecule type" value="Genomic_DNA"/>
</dbReference>
<organism evidence="1 2">
    <name type="scientific">Puccinia striiformis f. sp. tritici</name>
    <dbReference type="NCBI Taxonomy" id="168172"/>
    <lineage>
        <taxon>Eukaryota</taxon>
        <taxon>Fungi</taxon>
        <taxon>Dikarya</taxon>
        <taxon>Basidiomycota</taxon>
        <taxon>Pucciniomycotina</taxon>
        <taxon>Pucciniomycetes</taxon>
        <taxon>Pucciniales</taxon>
        <taxon>Pucciniaceae</taxon>
        <taxon>Puccinia</taxon>
    </lineage>
</organism>
<reference evidence="2" key="2">
    <citation type="journal article" date="2018" name="Mol. Plant Microbe Interact.">
        <title>Genome sequence resources for the wheat stripe rust pathogen (Puccinia striiformis f. sp. tritici) and the barley stripe rust pathogen (Puccinia striiformis f. sp. hordei).</title>
        <authorList>
            <person name="Xia C."/>
            <person name="Wang M."/>
            <person name="Yin C."/>
            <person name="Cornejo O.E."/>
            <person name="Hulbert S.H."/>
            <person name="Chen X."/>
        </authorList>
    </citation>
    <scope>NUCLEOTIDE SEQUENCE [LARGE SCALE GENOMIC DNA]</scope>
    <source>
        <strain evidence="2">93-210</strain>
    </source>
</reference>
<gene>
    <name evidence="1" type="ORF">MJO28_014245</name>
</gene>
<proteinExistence type="predicted"/>
<evidence type="ECO:0000313" key="2">
    <source>
        <dbReference type="Proteomes" id="UP001060170"/>
    </source>
</evidence>
<keyword evidence="2" id="KW-1185">Reference proteome</keyword>
<protein>
    <submittedName>
        <fullName evidence="1">Uncharacterized protein</fullName>
    </submittedName>
</protein>
<reference evidence="1 2" key="3">
    <citation type="journal article" date="2022" name="Microbiol. Spectr.">
        <title>Folding features and dynamics of 3D genome architecture in plant fungal pathogens.</title>
        <authorList>
            <person name="Xia C."/>
        </authorList>
    </citation>
    <scope>NUCLEOTIDE SEQUENCE [LARGE SCALE GENOMIC DNA]</scope>
    <source>
        <strain evidence="1 2">93-210</strain>
    </source>
</reference>
<sequence length="281" mass="31810">MNLNLVKQRLKGAQTGHSQLKKKVEHSPRDFERSLKRSIEPSELAAFSLAEVTYTSGNEIGYQLQESVKEASFRSRLIKQRSLVSSFLPLLLIELRLVVVASRKRRELYSSLITSLAFIELTLTGLGRGGQQITKAREIYAKATETLVELASLQLIEMVNALEHVVIPKLENTVKYINSELDEGDQEDFFRLKKVQAKKKERTAIAEAEKRERILPGQGGTGWINHSHKPVRQVLGAACLSSSRTWLPKLLWDSHVREVLRQAGRRTCWTGLSEQLVQAVR</sequence>
<name>A0ACC0DU86_9BASI</name>
<dbReference type="Proteomes" id="UP001060170">
    <property type="component" value="Chromosome 15"/>
</dbReference>
<accession>A0ACC0DU86</accession>